<comment type="caution">
    <text evidence="2">The sequence shown here is derived from an EMBL/GenBank/DDBJ whole genome shotgun (WGS) entry which is preliminary data.</text>
</comment>
<keyword evidence="1" id="KW-0812">Transmembrane</keyword>
<gene>
    <name evidence="2" type="ORF">Gogos_021574</name>
</gene>
<evidence type="ECO:0000313" key="2">
    <source>
        <dbReference type="EMBL" id="MBA0753657.1"/>
    </source>
</evidence>
<evidence type="ECO:0000256" key="1">
    <source>
        <dbReference type="SAM" id="Phobius"/>
    </source>
</evidence>
<protein>
    <submittedName>
        <fullName evidence="2">Uncharacterized protein</fullName>
    </submittedName>
</protein>
<feature type="non-terminal residue" evidence="2">
    <location>
        <position position="1"/>
    </location>
</feature>
<keyword evidence="1" id="KW-1133">Transmembrane helix</keyword>
<accession>A0A7J9CYT8</accession>
<name>A0A7J9CYT8_GOSGO</name>
<keyword evidence="3" id="KW-1185">Reference proteome</keyword>
<proteinExistence type="predicted"/>
<dbReference type="EMBL" id="JABEZY010257339">
    <property type="protein sequence ID" value="MBA0753657.1"/>
    <property type="molecule type" value="Genomic_DNA"/>
</dbReference>
<evidence type="ECO:0000313" key="3">
    <source>
        <dbReference type="Proteomes" id="UP000593579"/>
    </source>
</evidence>
<reference evidence="2 3" key="1">
    <citation type="journal article" date="2019" name="Genome Biol. Evol.">
        <title>Insights into the evolution of the New World diploid cottons (Gossypium, subgenus Houzingenia) based on genome sequencing.</title>
        <authorList>
            <person name="Grover C.E."/>
            <person name="Arick M.A. 2nd"/>
            <person name="Thrash A."/>
            <person name="Conover J.L."/>
            <person name="Sanders W.S."/>
            <person name="Peterson D.G."/>
            <person name="Frelichowski J.E."/>
            <person name="Scheffler J.A."/>
            <person name="Scheffler B.E."/>
            <person name="Wendel J.F."/>
        </authorList>
    </citation>
    <scope>NUCLEOTIDE SEQUENCE [LARGE SCALE GENOMIC DNA]</scope>
    <source>
        <strain evidence="2">5</strain>
        <tissue evidence="2">Leaf</tissue>
    </source>
</reference>
<keyword evidence="1" id="KW-0472">Membrane</keyword>
<sequence>WFLWYITHLYHIAIQFFVLDLHYYLIKAVQGNIESKHQNFSTFMSRFHPLTQWLNMIDQS</sequence>
<organism evidence="2 3">
    <name type="scientific">Gossypium gossypioides</name>
    <name type="common">Mexican cotton</name>
    <name type="synonym">Selera gossypioides</name>
    <dbReference type="NCBI Taxonomy" id="34282"/>
    <lineage>
        <taxon>Eukaryota</taxon>
        <taxon>Viridiplantae</taxon>
        <taxon>Streptophyta</taxon>
        <taxon>Embryophyta</taxon>
        <taxon>Tracheophyta</taxon>
        <taxon>Spermatophyta</taxon>
        <taxon>Magnoliopsida</taxon>
        <taxon>eudicotyledons</taxon>
        <taxon>Gunneridae</taxon>
        <taxon>Pentapetalae</taxon>
        <taxon>rosids</taxon>
        <taxon>malvids</taxon>
        <taxon>Malvales</taxon>
        <taxon>Malvaceae</taxon>
        <taxon>Malvoideae</taxon>
        <taxon>Gossypium</taxon>
    </lineage>
</organism>
<dbReference type="Proteomes" id="UP000593579">
    <property type="component" value="Unassembled WGS sequence"/>
</dbReference>
<dbReference type="AlphaFoldDB" id="A0A7J9CYT8"/>
<feature type="transmembrane region" description="Helical" evidence="1">
    <location>
        <begin position="6"/>
        <end position="26"/>
    </location>
</feature>